<dbReference type="AlphaFoldDB" id="A0A0P1A6K4"/>
<protein>
    <submittedName>
        <fullName evidence="1">Uncharacterized protein</fullName>
    </submittedName>
</protein>
<reference evidence="2" key="1">
    <citation type="submission" date="2014-09" db="EMBL/GenBank/DDBJ databases">
        <authorList>
            <person name="Sharma Rahul"/>
            <person name="Thines Marco"/>
        </authorList>
    </citation>
    <scope>NUCLEOTIDE SEQUENCE [LARGE SCALE GENOMIC DNA]</scope>
</reference>
<sequence>MTCSQAVALLTQGLCGTRHYPKCRQKYFDLVLNVRTGHELQSSDYKSYDTENSERCCAFQEFSRMRRQQAEVFRYGFFFQRDSTKAAAGGMEISDCLPPSSGFIPRR</sequence>
<dbReference type="GeneID" id="36395571"/>
<organism evidence="1 2">
    <name type="scientific">Plasmopara halstedii</name>
    <name type="common">Downy mildew of sunflower</name>
    <dbReference type="NCBI Taxonomy" id="4781"/>
    <lineage>
        <taxon>Eukaryota</taxon>
        <taxon>Sar</taxon>
        <taxon>Stramenopiles</taxon>
        <taxon>Oomycota</taxon>
        <taxon>Peronosporomycetes</taxon>
        <taxon>Peronosporales</taxon>
        <taxon>Peronosporaceae</taxon>
        <taxon>Plasmopara</taxon>
    </lineage>
</organism>
<keyword evidence="2" id="KW-1185">Reference proteome</keyword>
<dbReference type="RefSeq" id="XP_024572563.1">
    <property type="nucleotide sequence ID" value="XM_024717113.1"/>
</dbReference>
<name>A0A0P1A6K4_PLAHL</name>
<evidence type="ECO:0000313" key="2">
    <source>
        <dbReference type="Proteomes" id="UP000054928"/>
    </source>
</evidence>
<proteinExistence type="predicted"/>
<dbReference type="Proteomes" id="UP000054928">
    <property type="component" value="Unassembled WGS sequence"/>
</dbReference>
<evidence type="ECO:0000313" key="1">
    <source>
        <dbReference type="EMBL" id="CEG36194.1"/>
    </source>
</evidence>
<accession>A0A0P1A6K4</accession>
<dbReference type="EMBL" id="CCYD01000112">
    <property type="protein sequence ID" value="CEG36194.1"/>
    <property type="molecule type" value="Genomic_DNA"/>
</dbReference>